<accession>A0A1Y2BWM5</accession>
<dbReference type="AlphaFoldDB" id="A0A1Y2BWM5"/>
<dbReference type="EMBL" id="MCGO01000041">
    <property type="protein sequence ID" value="ORY39170.1"/>
    <property type="molecule type" value="Genomic_DNA"/>
</dbReference>
<dbReference type="Proteomes" id="UP000193642">
    <property type="component" value="Unassembled WGS sequence"/>
</dbReference>
<feature type="compositionally biased region" description="Low complexity" evidence="1">
    <location>
        <begin position="93"/>
        <end position="102"/>
    </location>
</feature>
<organism evidence="2 3">
    <name type="scientific">Rhizoclosmatium globosum</name>
    <dbReference type="NCBI Taxonomy" id="329046"/>
    <lineage>
        <taxon>Eukaryota</taxon>
        <taxon>Fungi</taxon>
        <taxon>Fungi incertae sedis</taxon>
        <taxon>Chytridiomycota</taxon>
        <taxon>Chytridiomycota incertae sedis</taxon>
        <taxon>Chytridiomycetes</taxon>
        <taxon>Chytridiales</taxon>
        <taxon>Chytriomycetaceae</taxon>
        <taxon>Rhizoclosmatium</taxon>
    </lineage>
</organism>
<keyword evidence="3" id="KW-1185">Reference proteome</keyword>
<evidence type="ECO:0000313" key="2">
    <source>
        <dbReference type="EMBL" id="ORY39170.1"/>
    </source>
</evidence>
<feature type="region of interest" description="Disordered" evidence="1">
    <location>
        <begin position="18"/>
        <end position="107"/>
    </location>
</feature>
<evidence type="ECO:0000256" key="1">
    <source>
        <dbReference type="SAM" id="MobiDB-lite"/>
    </source>
</evidence>
<protein>
    <submittedName>
        <fullName evidence="2">Uncharacterized protein</fullName>
    </submittedName>
</protein>
<sequence>MALMAIYHQGTTPMVVISPPSEVDCPRDESGPSSAHNTGYHSHTTPISPTFLRTLPSRSSPLRYVLPSPEPRVPGPPTNYPDSWTNNGDSHVSPSPSSPTTSDGQSIYARTLGPQLSDKDVELLSIAELEDMARTRHVEMKRRGVLQQSHEDMMKQWRYEAQKRT</sequence>
<evidence type="ECO:0000313" key="3">
    <source>
        <dbReference type="Proteomes" id="UP000193642"/>
    </source>
</evidence>
<proteinExistence type="predicted"/>
<reference evidence="2 3" key="1">
    <citation type="submission" date="2016-07" db="EMBL/GenBank/DDBJ databases">
        <title>Pervasive Adenine N6-methylation of Active Genes in Fungi.</title>
        <authorList>
            <consortium name="DOE Joint Genome Institute"/>
            <person name="Mondo S.J."/>
            <person name="Dannebaum R.O."/>
            <person name="Kuo R.C."/>
            <person name="Labutti K."/>
            <person name="Haridas S."/>
            <person name="Kuo A."/>
            <person name="Salamov A."/>
            <person name="Ahrendt S.R."/>
            <person name="Lipzen A."/>
            <person name="Sullivan W."/>
            <person name="Andreopoulos W.B."/>
            <person name="Clum A."/>
            <person name="Lindquist E."/>
            <person name="Daum C."/>
            <person name="Ramamoorthy G.K."/>
            <person name="Gryganskyi A."/>
            <person name="Culley D."/>
            <person name="Magnuson J.K."/>
            <person name="James T.Y."/>
            <person name="O'Malley M.A."/>
            <person name="Stajich J.E."/>
            <person name="Spatafora J.W."/>
            <person name="Visel A."/>
            <person name="Grigoriev I.V."/>
        </authorList>
    </citation>
    <scope>NUCLEOTIDE SEQUENCE [LARGE SCALE GENOMIC DNA]</scope>
    <source>
        <strain evidence="2 3">JEL800</strain>
    </source>
</reference>
<gene>
    <name evidence="2" type="ORF">BCR33DRAFT_720403</name>
</gene>
<feature type="compositionally biased region" description="Polar residues" evidence="1">
    <location>
        <begin position="31"/>
        <end position="48"/>
    </location>
</feature>
<comment type="caution">
    <text evidence="2">The sequence shown here is derived from an EMBL/GenBank/DDBJ whole genome shotgun (WGS) entry which is preliminary data.</text>
</comment>
<feature type="compositionally biased region" description="Pro residues" evidence="1">
    <location>
        <begin position="68"/>
        <end position="79"/>
    </location>
</feature>
<feature type="compositionally biased region" description="Polar residues" evidence="1">
    <location>
        <begin position="80"/>
        <end position="92"/>
    </location>
</feature>
<name>A0A1Y2BWM5_9FUNG</name>